<dbReference type="EMBL" id="JAQOWY010000068">
    <property type="protein sequence ID" value="KAK1852783.1"/>
    <property type="molecule type" value="Genomic_DNA"/>
</dbReference>
<dbReference type="Pfam" id="PF13460">
    <property type="entry name" value="NAD_binding_10"/>
    <property type="match status" value="1"/>
</dbReference>
<dbReference type="Proteomes" id="UP001243330">
    <property type="component" value="Unassembled WGS sequence"/>
</dbReference>
<comment type="similarity">
    <text evidence="1">Belongs to the avfA family.</text>
</comment>
<dbReference type="InterPro" id="IPR016040">
    <property type="entry name" value="NAD(P)-bd_dom"/>
</dbReference>
<organism evidence="3 4">
    <name type="scientific">Colletotrichum chrysophilum</name>
    <dbReference type="NCBI Taxonomy" id="1836956"/>
    <lineage>
        <taxon>Eukaryota</taxon>
        <taxon>Fungi</taxon>
        <taxon>Dikarya</taxon>
        <taxon>Ascomycota</taxon>
        <taxon>Pezizomycotina</taxon>
        <taxon>Sordariomycetes</taxon>
        <taxon>Hypocreomycetidae</taxon>
        <taxon>Glomerellales</taxon>
        <taxon>Glomerellaceae</taxon>
        <taxon>Colletotrichum</taxon>
        <taxon>Colletotrichum gloeosporioides species complex</taxon>
    </lineage>
</organism>
<dbReference type="GO" id="GO:0042602">
    <property type="term" value="F:riboflavin reductase (NADPH) activity"/>
    <property type="evidence" value="ECO:0007669"/>
    <property type="project" value="TreeGrafter"/>
</dbReference>
<dbReference type="PANTHER" id="PTHR43355">
    <property type="entry name" value="FLAVIN REDUCTASE (NADPH)"/>
    <property type="match status" value="1"/>
</dbReference>
<dbReference type="Gene3D" id="3.40.50.720">
    <property type="entry name" value="NAD(P)-binding Rossmann-like Domain"/>
    <property type="match status" value="1"/>
</dbReference>
<evidence type="ECO:0000259" key="2">
    <source>
        <dbReference type="Pfam" id="PF13460"/>
    </source>
</evidence>
<feature type="domain" description="NAD(P)-binding" evidence="2">
    <location>
        <begin position="7"/>
        <end position="219"/>
    </location>
</feature>
<dbReference type="InterPro" id="IPR051606">
    <property type="entry name" value="Polyketide_Oxido-like"/>
</dbReference>
<reference evidence="3" key="1">
    <citation type="submission" date="2023-01" db="EMBL/GenBank/DDBJ databases">
        <title>Colletotrichum chrysophilum M932 genome sequence.</title>
        <authorList>
            <person name="Baroncelli R."/>
        </authorList>
    </citation>
    <scope>NUCLEOTIDE SEQUENCE</scope>
    <source>
        <strain evidence="3">M932</strain>
    </source>
</reference>
<dbReference type="GO" id="GO:0004074">
    <property type="term" value="F:biliverdin reductase [NAD(P)H] activity"/>
    <property type="evidence" value="ECO:0007669"/>
    <property type="project" value="TreeGrafter"/>
</dbReference>
<proteinExistence type="inferred from homology"/>
<name>A0AAD9ELJ7_9PEZI</name>
<comment type="caution">
    <text evidence="3">The sequence shown here is derived from an EMBL/GenBank/DDBJ whole genome shotgun (WGS) entry which is preliminary data.</text>
</comment>
<protein>
    <submittedName>
        <fullName evidence="3">Nad-dependent epimerase dehydratase</fullName>
    </submittedName>
</protein>
<gene>
    <name evidence="3" type="ORF">CCHR01_04634</name>
</gene>
<dbReference type="InterPro" id="IPR036291">
    <property type="entry name" value="NAD(P)-bd_dom_sf"/>
</dbReference>
<dbReference type="AlphaFoldDB" id="A0AAD9ELJ7"/>
<sequence>MHFLILGATGRNGSLILTEALSRGHTVTALVRTPSSSSLPPQPQPNLTLVPGNPLSLPDIRTALQNPRAPDAVIVALNPRRVSDSPFAAPHPDTPDSLMHDAVRNALEGMKAAGVPKIVINSMQGVGASSGSLIMPFRVLFEHTNMKYTLDDHRAVDALVTGKQGEEGVDWVMVRPPMLTEGDALPVKDYGDDGKGICWMPKITRKSVAVFMVDAAEKPDWNRRAPVIAN</sequence>
<evidence type="ECO:0000256" key="1">
    <source>
        <dbReference type="ARBA" id="ARBA00038376"/>
    </source>
</evidence>
<evidence type="ECO:0000313" key="3">
    <source>
        <dbReference type="EMBL" id="KAK1852783.1"/>
    </source>
</evidence>
<dbReference type="PANTHER" id="PTHR43355:SF2">
    <property type="entry name" value="FLAVIN REDUCTASE (NADPH)"/>
    <property type="match status" value="1"/>
</dbReference>
<evidence type="ECO:0000313" key="4">
    <source>
        <dbReference type="Proteomes" id="UP001243330"/>
    </source>
</evidence>
<dbReference type="SUPFAM" id="SSF51735">
    <property type="entry name" value="NAD(P)-binding Rossmann-fold domains"/>
    <property type="match status" value="1"/>
</dbReference>
<accession>A0AAD9ELJ7</accession>
<keyword evidence="4" id="KW-1185">Reference proteome</keyword>